<dbReference type="Proteomes" id="UP001416858">
    <property type="component" value="Unassembled WGS sequence"/>
</dbReference>
<sequence>MNMDNHPLQTLRTLIVKSQSESLSESEIAELNELICSEGGAAEAAALIDQLCAFSDSGRLDSLPMAEVLSEAFSQAPALDRELSGHRDAGLTTASHVTSLANSNETSSTTNAESSRSPDTSSRHSDRWTKAYWWVGLAASHLLIASLAWSFAKPSPSQSTFTNEFIAQHSSQAKPPQLVSMTACVWSSSGDLVPTIGEPISSGEILKLVEGIAELRIGEDTPGEALVRIEGPASVSIGVDGQIGLLQGSMTAKTLGTGSRNVTVDTAIGRIIVDGQSSIGLVSSESETEVHLFTGRVSVEPNQAAFNASKIFLEEGEAVRLSLTPGEGASVVKFNASEANFVSARSPGFDPLNIGERYVDAVLESQPSIYWRFEELKGEFPQFVKNQGSAAGMDATVVGIPSWRQYGKNRVAELGTSTSSAFRTLQPWPQEPLDEYTIEMWVKPQLFHHGEVLCLHDVEELEDGRYQHTMMLETTAQHYFTHRLSDSPANRFRFVHRQLGASQPISATSLFSDGQYQARVWQHVVAAKKGDRQILWVDGQLAAERNNPVPLSPNVQILVGQVYPTSVYRKFVGQIDEIAIYDRCLSLAELRKHIKAAGRSVAPAQVMTSE</sequence>
<dbReference type="Pfam" id="PF13385">
    <property type="entry name" value="Laminin_G_3"/>
    <property type="match status" value="1"/>
</dbReference>
<feature type="region of interest" description="Disordered" evidence="1">
    <location>
        <begin position="100"/>
        <end position="124"/>
    </location>
</feature>
<name>A0ABP9W2G9_9BACT</name>
<accession>A0ABP9W2G9</accession>
<evidence type="ECO:0000256" key="1">
    <source>
        <dbReference type="SAM" id="MobiDB-lite"/>
    </source>
</evidence>
<gene>
    <name evidence="2" type="ORF">Rcae01_06497</name>
</gene>
<organism evidence="2 3">
    <name type="scientific">Novipirellula caenicola</name>
    <dbReference type="NCBI Taxonomy" id="1536901"/>
    <lineage>
        <taxon>Bacteria</taxon>
        <taxon>Pseudomonadati</taxon>
        <taxon>Planctomycetota</taxon>
        <taxon>Planctomycetia</taxon>
        <taxon>Pirellulales</taxon>
        <taxon>Pirellulaceae</taxon>
        <taxon>Novipirellula</taxon>
    </lineage>
</organism>
<protein>
    <recommendedName>
        <fullName evidence="4">LamG-like jellyroll fold domain-containing protein</fullName>
    </recommendedName>
</protein>
<dbReference type="Gene3D" id="2.60.120.200">
    <property type="match status" value="1"/>
</dbReference>
<feature type="compositionally biased region" description="Low complexity" evidence="1">
    <location>
        <begin position="100"/>
        <end position="120"/>
    </location>
</feature>
<dbReference type="EMBL" id="BAABRO010000032">
    <property type="protein sequence ID" value="GAA5510985.1"/>
    <property type="molecule type" value="Genomic_DNA"/>
</dbReference>
<dbReference type="RefSeq" id="WP_345689323.1">
    <property type="nucleotide sequence ID" value="NZ_BAABRO010000032.1"/>
</dbReference>
<reference evidence="2 3" key="1">
    <citation type="submission" date="2024-02" db="EMBL/GenBank/DDBJ databases">
        <title>Rhodopirellula caenicola NBRC 110016.</title>
        <authorList>
            <person name="Ichikawa N."/>
            <person name="Katano-Makiyama Y."/>
            <person name="Hidaka K."/>
        </authorList>
    </citation>
    <scope>NUCLEOTIDE SEQUENCE [LARGE SCALE GENOMIC DNA]</scope>
    <source>
        <strain evidence="2 3">NBRC 110016</strain>
    </source>
</reference>
<evidence type="ECO:0000313" key="2">
    <source>
        <dbReference type="EMBL" id="GAA5510985.1"/>
    </source>
</evidence>
<evidence type="ECO:0000313" key="3">
    <source>
        <dbReference type="Proteomes" id="UP001416858"/>
    </source>
</evidence>
<comment type="caution">
    <text evidence="2">The sequence shown here is derived from an EMBL/GenBank/DDBJ whole genome shotgun (WGS) entry which is preliminary data.</text>
</comment>
<proteinExistence type="predicted"/>
<dbReference type="SUPFAM" id="SSF49899">
    <property type="entry name" value="Concanavalin A-like lectins/glucanases"/>
    <property type="match status" value="1"/>
</dbReference>
<keyword evidence="3" id="KW-1185">Reference proteome</keyword>
<dbReference type="InterPro" id="IPR013320">
    <property type="entry name" value="ConA-like_dom_sf"/>
</dbReference>
<evidence type="ECO:0008006" key="4">
    <source>
        <dbReference type="Google" id="ProtNLM"/>
    </source>
</evidence>